<dbReference type="Gene3D" id="3.90.180.10">
    <property type="entry name" value="Medium-chain alcohol dehydrogenases, catalytic domain"/>
    <property type="match status" value="1"/>
</dbReference>
<dbReference type="KEGG" id="nwl:NWFMUON74_30760"/>
<dbReference type="SMART" id="SM00825">
    <property type="entry name" value="PKS_KS"/>
    <property type="match status" value="3"/>
</dbReference>
<dbReference type="FunFam" id="3.40.47.10:FF:000019">
    <property type="entry name" value="Polyketide synthase type I"/>
    <property type="match status" value="2"/>
</dbReference>
<feature type="region of interest" description="C-terminal hotdog fold" evidence="9">
    <location>
        <begin position="2042"/>
        <end position="2193"/>
    </location>
</feature>
<feature type="domain" description="Carrier" evidence="10">
    <location>
        <begin position="4753"/>
        <end position="4828"/>
    </location>
</feature>
<evidence type="ECO:0000256" key="2">
    <source>
        <dbReference type="ARBA" id="ARBA00022450"/>
    </source>
</evidence>
<evidence type="ECO:0000256" key="3">
    <source>
        <dbReference type="ARBA" id="ARBA00022553"/>
    </source>
</evidence>
<feature type="domain" description="Carrier" evidence="10">
    <location>
        <begin position="2694"/>
        <end position="2769"/>
    </location>
</feature>
<dbReference type="InterPro" id="IPR014030">
    <property type="entry name" value="Ketoacyl_synth_N"/>
</dbReference>
<dbReference type="SMART" id="SM00829">
    <property type="entry name" value="PKS_ER"/>
    <property type="match status" value="1"/>
</dbReference>
<dbReference type="PROSITE" id="PS50075">
    <property type="entry name" value="CARRIER"/>
    <property type="match status" value="3"/>
</dbReference>
<dbReference type="Pfam" id="PF22953">
    <property type="entry name" value="SpnB_Rossmann"/>
    <property type="match status" value="2"/>
</dbReference>
<dbReference type="InterPro" id="IPR020806">
    <property type="entry name" value="PKS_PP-bd"/>
</dbReference>
<dbReference type="InterPro" id="IPR055123">
    <property type="entry name" value="SpnB-like_Rossmann"/>
</dbReference>
<dbReference type="Pfam" id="PF08240">
    <property type="entry name" value="ADH_N"/>
    <property type="match status" value="1"/>
</dbReference>
<dbReference type="InterPro" id="IPR049900">
    <property type="entry name" value="PKS_mFAS_DH"/>
</dbReference>
<dbReference type="InterPro" id="IPR020843">
    <property type="entry name" value="ER"/>
</dbReference>
<dbReference type="CDD" id="cd08956">
    <property type="entry name" value="KR_3_FAS_SDR_x"/>
    <property type="match status" value="2"/>
</dbReference>
<evidence type="ECO:0000256" key="8">
    <source>
        <dbReference type="ARBA" id="ARBA00023315"/>
    </source>
</evidence>
<feature type="domain" description="Ketosynthase family 3 (KS3)" evidence="11">
    <location>
        <begin position="5"/>
        <end position="412"/>
    </location>
</feature>
<dbReference type="Gene3D" id="3.40.47.10">
    <property type="match status" value="3"/>
</dbReference>
<feature type="region of interest" description="C-terminal hotdog fold" evidence="9">
    <location>
        <begin position="3828"/>
        <end position="3969"/>
    </location>
</feature>
<dbReference type="Proteomes" id="UP000516173">
    <property type="component" value="Chromosome"/>
</dbReference>
<evidence type="ECO:0000259" key="10">
    <source>
        <dbReference type="PROSITE" id="PS50075"/>
    </source>
</evidence>
<dbReference type="SUPFAM" id="SSF50129">
    <property type="entry name" value="GroES-like"/>
    <property type="match status" value="1"/>
</dbReference>
<dbReference type="InterPro" id="IPR013154">
    <property type="entry name" value="ADH-like_N"/>
</dbReference>
<dbReference type="SMART" id="SM00823">
    <property type="entry name" value="PKS_PP"/>
    <property type="match status" value="3"/>
</dbReference>
<dbReference type="Gene3D" id="3.10.129.110">
    <property type="entry name" value="Polyketide synthase dehydratase"/>
    <property type="match status" value="2"/>
</dbReference>
<dbReference type="InterPro" id="IPR049551">
    <property type="entry name" value="PKS_DH_C"/>
</dbReference>
<comment type="pathway">
    <text evidence="1">Lipid metabolism.</text>
</comment>
<dbReference type="GeneID" id="80347623"/>
<dbReference type="InterPro" id="IPR042104">
    <property type="entry name" value="PKS_dehydratase_sf"/>
</dbReference>
<feature type="domain" description="PKS/mFAS DH" evidence="12">
    <location>
        <begin position="1903"/>
        <end position="2193"/>
    </location>
</feature>
<dbReference type="GO" id="GO:0016491">
    <property type="term" value="F:oxidoreductase activity"/>
    <property type="evidence" value="ECO:0007669"/>
    <property type="project" value="InterPro"/>
</dbReference>
<organism evidence="13 14">
    <name type="scientific">Nocardia wallacei</name>
    <dbReference type="NCBI Taxonomy" id="480035"/>
    <lineage>
        <taxon>Bacteria</taxon>
        <taxon>Bacillati</taxon>
        <taxon>Actinomycetota</taxon>
        <taxon>Actinomycetes</taxon>
        <taxon>Mycobacteriales</taxon>
        <taxon>Nocardiaceae</taxon>
        <taxon>Nocardia</taxon>
    </lineage>
</organism>
<dbReference type="InterPro" id="IPR011032">
    <property type="entry name" value="GroES-like_sf"/>
</dbReference>
<evidence type="ECO:0000313" key="14">
    <source>
        <dbReference type="Proteomes" id="UP000516173"/>
    </source>
</evidence>
<dbReference type="GO" id="GO:0031177">
    <property type="term" value="F:phosphopantetheine binding"/>
    <property type="evidence" value="ECO:0007669"/>
    <property type="project" value="InterPro"/>
</dbReference>
<dbReference type="InterPro" id="IPR020807">
    <property type="entry name" value="PKS_DH"/>
</dbReference>
<dbReference type="GO" id="GO:0005886">
    <property type="term" value="C:plasma membrane"/>
    <property type="evidence" value="ECO:0007669"/>
    <property type="project" value="TreeGrafter"/>
</dbReference>
<dbReference type="InterPro" id="IPR057326">
    <property type="entry name" value="KR_dom"/>
</dbReference>
<dbReference type="GO" id="GO:0005737">
    <property type="term" value="C:cytoplasm"/>
    <property type="evidence" value="ECO:0007669"/>
    <property type="project" value="TreeGrafter"/>
</dbReference>
<dbReference type="SUPFAM" id="SSF51735">
    <property type="entry name" value="NAD(P)-binding Rossmann-fold domains"/>
    <property type="match status" value="5"/>
</dbReference>
<keyword evidence="7" id="KW-0511">Multifunctional enzyme</keyword>
<dbReference type="Pfam" id="PF00550">
    <property type="entry name" value="PP-binding"/>
    <property type="match status" value="3"/>
</dbReference>
<dbReference type="Pfam" id="PF13602">
    <property type="entry name" value="ADH_zinc_N_2"/>
    <property type="match status" value="1"/>
</dbReference>
<dbReference type="GO" id="GO:0004312">
    <property type="term" value="F:fatty acid synthase activity"/>
    <property type="evidence" value="ECO:0007669"/>
    <property type="project" value="TreeGrafter"/>
</dbReference>
<feature type="active site" description="Proton donor; for dehydratase activity" evidence="9">
    <location>
        <position position="3889"/>
    </location>
</feature>
<dbReference type="InterPro" id="IPR018201">
    <property type="entry name" value="Ketoacyl_synth_AS"/>
</dbReference>
<dbReference type="Pfam" id="PF00109">
    <property type="entry name" value="ketoacyl-synt"/>
    <property type="match status" value="3"/>
</dbReference>
<dbReference type="SUPFAM" id="SSF53901">
    <property type="entry name" value="Thiolase-like"/>
    <property type="match status" value="3"/>
</dbReference>
<keyword evidence="2" id="KW-0596">Phosphopantetheine</keyword>
<dbReference type="InterPro" id="IPR009081">
    <property type="entry name" value="PP-bd_ACP"/>
</dbReference>
<dbReference type="CDD" id="cd00833">
    <property type="entry name" value="PKS"/>
    <property type="match status" value="3"/>
</dbReference>
<keyword evidence="14" id="KW-1185">Reference proteome</keyword>
<evidence type="ECO:0000256" key="5">
    <source>
        <dbReference type="ARBA" id="ARBA00022832"/>
    </source>
</evidence>
<keyword evidence="4" id="KW-0808">Transferase</keyword>
<reference evidence="13 14" key="1">
    <citation type="submission" date="2020-08" db="EMBL/GenBank/DDBJ databases">
        <title>Genome Sequencing of Nocardia wallacei strain FMUON74 and assembly.</title>
        <authorList>
            <person name="Toyokawa M."/>
            <person name="Uesaka K."/>
        </authorList>
    </citation>
    <scope>NUCLEOTIDE SEQUENCE [LARGE SCALE GENOMIC DNA]</scope>
    <source>
        <strain evidence="13 14">FMUON74</strain>
    </source>
</reference>
<dbReference type="InterPro" id="IPR036291">
    <property type="entry name" value="NAD(P)-bd_dom_sf"/>
</dbReference>
<dbReference type="PROSITE" id="PS52004">
    <property type="entry name" value="KS3_2"/>
    <property type="match status" value="3"/>
</dbReference>
<dbReference type="Gene3D" id="1.10.1200.10">
    <property type="entry name" value="ACP-like"/>
    <property type="match status" value="3"/>
</dbReference>
<dbReference type="Pfam" id="PF16197">
    <property type="entry name" value="KAsynt_C_assoc"/>
    <property type="match status" value="3"/>
</dbReference>
<dbReference type="InterPro" id="IPR020841">
    <property type="entry name" value="PKS_Beta-ketoAc_synthase_dom"/>
</dbReference>
<evidence type="ECO:0000256" key="7">
    <source>
        <dbReference type="ARBA" id="ARBA00023268"/>
    </source>
</evidence>
<keyword evidence="3" id="KW-0597">Phosphoprotein</keyword>
<dbReference type="Pfam" id="PF21089">
    <property type="entry name" value="PKS_DH_N"/>
    <property type="match status" value="2"/>
</dbReference>
<dbReference type="InterPro" id="IPR049552">
    <property type="entry name" value="PKS_DH_N"/>
</dbReference>
<dbReference type="InterPro" id="IPR036736">
    <property type="entry name" value="ACP-like_sf"/>
</dbReference>
<keyword evidence="6" id="KW-0443">Lipid metabolism</keyword>
<dbReference type="Gene3D" id="3.30.70.3290">
    <property type="match status" value="3"/>
</dbReference>
<feature type="region of interest" description="N-terminal hotdog fold" evidence="9">
    <location>
        <begin position="3685"/>
        <end position="3814"/>
    </location>
</feature>
<feature type="domain" description="Ketosynthase family 3 (KS3)" evidence="11">
    <location>
        <begin position="1016"/>
        <end position="1437"/>
    </location>
</feature>
<dbReference type="RefSeq" id="WP_197987019.1">
    <property type="nucleotide sequence ID" value="NZ_AP023396.1"/>
</dbReference>
<evidence type="ECO:0000313" key="13">
    <source>
        <dbReference type="EMBL" id="BCK55304.1"/>
    </source>
</evidence>
<dbReference type="FunFam" id="3.40.366.10:FF:000002">
    <property type="entry name" value="Probable polyketide synthase 2"/>
    <property type="match status" value="2"/>
</dbReference>
<dbReference type="SMART" id="SM00827">
    <property type="entry name" value="PKS_AT"/>
    <property type="match status" value="3"/>
</dbReference>
<feature type="domain" description="Ketosynthase family 3 (KS3)" evidence="11">
    <location>
        <begin position="2788"/>
        <end position="3213"/>
    </location>
</feature>
<dbReference type="InterPro" id="IPR016035">
    <property type="entry name" value="Acyl_Trfase/lysoPLipase"/>
</dbReference>
<dbReference type="Gene3D" id="3.40.50.720">
    <property type="entry name" value="NAD(P)-binding Rossmann-like Domain"/>
    <property type="match status" value="2"/>
</dbReference>
<feature type="active site" description="Proton acceptor; for dehydratase activity" evidence="9">
    <location>
        <position position="1935"/>
    </location>
</feature>
<keyword evidence="5" id="KW-0276">Fatty acid metabolism</keyword>
<dbReference type="PANTHER" id="PTHR43775">
    <property type="entry name" value="FATTY ACID SYNTHASE"/>
    <property type="match status" value="1"/>
</dbReference>
<sequence>MVGSANAIAIVGMSCRVPGAADLERFWRLLRAGADAIGSAPADRPGIDEIAGFLDTATEFDADFFGVSPNEARSVDPQQLLGLELSWEALEDAGLHDRSGARAGVFLGSTGTDFAEAVAAQGKSGIGRHSLWGAGRGVAANRISNFYGFTGPSIVVDSGQSSSLVALHLACESLRSGECDVALAGGLNLILSPLSGERYERFGAHSPSGKCYTFDIRADGTVRGEGGGIVVLKPLARATADGDRIYAVVRGSAVNNGNERQVLSAPSVSAQTGVIRAALANAAVDPASVQYVELHGTGTPAGDPVEAAALGAAYGPARPEGARLAVGSVKTNLGHLEGAAGIVGLIKTALCLRHRELAPSLNFHTPNPRIPLDALGLRVPTSAQPWPSAAVRRAGVSSFGMGGTNAHVILEQAPEVTPASAAAETGVRAWTLSARTPEALREQAVRLREWLGDHPEAGAAAVAHSLLRVRTPLEWRGAVVGSDLDALRAGLAEWADAPMEPAAAAVVLGRAAPRRTVFVFPGQGSQWVGMGARLLDSDPVFAQSISDCAAALEPLVDWSLTDVLRGAGGAAALDRVDVVQPALFAMLVSLARAWRARGVEPAAVVGHSQGEIAAAVVAGGLSLADGARVVAVRSRAVADVLAGSGGMASVGLPADEVAERLAAFGDRLSVAAVNAPGQTVVSGASGAVAEFVAGCAADGVWARRIPVDYASHSAAVERIRDRVLTELAPIRPGTGSIPFFSTVTAEFVDTATLDADYWYRGLREQVRFAEAIEALLGADRNAFVEVSPHPVVAGAIEVTAAALGMADRVGVLGTLRRDQGGPEHFMAALARAHCLGVEVAPEALAPAAARVDLPVYAFQRRRCWAPGAAAIVGGAHAPADIETAAATDPTAAPSDTTTARGRRAVVTGPLAPRLFAAAERDRDALVLAVVAEQAAVVLGHDSPAAIGHELPFTALGFDSLSGQQLRDRLVTATGVALPTSLIFDHPTPAAVARLVRARLEGLRPDAPRVTRRVRADEPIAIVGIGCRFPGGVASAEDLWDLLAAGRDVISHFPSDRGWDLERLFDPDPGRPGTVYTREGGFLTGADAFDAEFFGIGPREAAAMDPQQRLLLEVAWEALEDAGIDPAVLRGTDTGVYIGAGSSGYSRAVTGEYEGFRLTGNSPSVISGRVAYVLGLEGPAVTVDTACSSSLVALHLACQALRQGEADLVLAGGVSVAASPSLYVDFARQRGLAPDGRCKPFAAAADGVAWSEGVGVLVVERLSDARRLGHTVLAVVRGSAINQDGASNGLTAPNGPSQERVIASALADAGLRPSDVDVVEAHGTGTALGDPIEAQALIAAYGSDRAQPLRIGSLKSNIGHAVAAAGIGGVIKMVTALRHETLPRTLHIDAPTPHVDWSAGSVRLLTAAEPWTAGAAVRRAGVSSFGISGTNAHLILEEAPPAAPVERAAGVPVGDTVPLLLSAKSDAALRAQADRLRQWLTERPDLDVWSAAHSLIETRGRFARRAAVLGTDRERLLAGLAELAAGGRSPGVFTGQIVSGRTAFLFTGQGAQRAGMGADLYGAFPVFAAALDEVCAEFDTKLGLSLRQLMFDDREGLLDRTEFTQPALFAFEVALYRLIESFGVTPDVVLGHSIGELAAAYAAGVWSLADACVLVAARGRLMGALPAGGAMLAVAGSAEWVVDAVGEFAGRVSPAALNGPSSVVLSGDAAAIDEIERRLSGAGVKTNRLRVSHAFHSVAMEPMLDEFRAVAASVTYRPPNVPVVSNETGEVAGDAVTDPEYWVRQVRACVRFAPGVDALVALGVRRFVEVGPDAVLTAMTRQCLAENPEVEAAAWVAPVARRSAEEPAQFAAFLAQAHIAGERVRWRPLFAGREVRRVPLPRYAFQHRRYWLRPVETTSAASDHPILTGVIPLAGSDEWLFTGRLSLRTQPWLADHMTYGVVVVPSAALAEFLLVAGDRIGCAALEELTSQAPIVPDADEDVELQVLVQAADAAGRRQFELHCRTTPDGAWAHAATGSLASGPSGGSDLLERLRGEQWPPADAEPVDTTGIRAQLAKDSGLEYGPAFAGVRGAWQRADTMFSELELDTDAAPEPGRHELHPALLDMAMHAALTRLVWRDRDNDPDTGRLLFRWGGVRLHRVAGGRWPSGVTSLRVMAIATGPETISVAAVDPEGVPIVSVDAVVMRPYDVHAFRSTLPGAAADTYHVRWERTGAGNADRSRWSMAVLAAAPPPSGFGAHYAAVADMLAAEHLPEVVVWRADSVHDAPGTACGDPAAARVATPGAPVSGTAEPEAARVGVHGTLALLRSWLADDRLSAVRLVVVTSAGAGLPGEAPHPAAAAAAGLVRAAQSEHPGRFVLLDEDPERPVDADRIAAALDTGEPYVAVRGAEVSVPRLVRAPAARDSAAPVSFDAGTVLITGGTGGLGAVFARHLVTERGARRVVLTSRRGPRSPGAAELVAELQRAGAEVRVVACDVADRDAVRNLLGTIDSGEELAIVHTAGVLDDGTVTTLTPRQVDGVLAPKVDGAWHLHELTRDRRVSAFVLFSSVAGVLGMAGQGNYAAANGYLDALARQRRAAGLPGVSLAWGPWDSGTGMTGGLDRRAAARWERLGLHQLGEPDGLRLFDAALAGTEACVAPIRFDAGAVRRVSEVDAVPAALRGFVRRTRRPARAADRPETGSLGARLAQVPRARRGEVVLELVRGQVAAVLGHASGDLIDAGKPFSDMGFDSLGGVEFRNRLAEATGVRLPSTLVFDHPTPAAVAKLVLSLAVPAAADVAAKPPARRSRRDEPIAIVGMACRYPGGVDSPDALWDLVAAGTDAIGGFPSDRGWDLERLIDPETDRPGTTYSGEGGFLTGAADFDAGFFGIGPREAVAMDPQQRLLLEVSWEALEDAGIDPNSLRGSDTGVYTGVMYQDYENLTRKAGPEVAGYITTGAVGSVASGRVSYALGLEGPAMTVDTACSSSLVALHVACRALREGESSLALVGGATVMSTPMVFVEFSRQRGLARDGRCKSFSASADGVSWAEGAAVLVVERLSDARRHGHNVLAVVRGSAINQDGASNGLTAPNGPSQERVIAAALADAGLEPADIDAVEAHGTGTALGDPIEAQALIAAYGRDRTDGPLRIGALKSNIGHSQAASGVGGVIKMVQALRHELLPKTLHVDALSPHVDWSAGAVRVVTEAEPWVAGARVRRAGVSSFGISGTNAHVIVEEAPKPPVSTATPQLPQADVAAVPLVLSAKSEEALRAQADRLRAWLVQRPEVDLWSVARALSDTRALLDRRGVVVGADREQVLAGLANLAEGAPGVIAGTAGSGRTAFLCTGQGAQRVGMGADLYRAFPVFAAALDEVCALIDPLLGRSLREVMFEDPERVLDRTEWTQPALFAYEVAMFRLVESFGATPDVLIGHSIGELAAACVAGVWSLADACALVVARGRLMGALPAGGAMLAVAAPETAVPGLIADRDGQVSLAAVNGPTSVVLSGAATALGEVEARAVAAGYKTSALRVSHAFHSALMEPMLDEFRSVATAVTYRPPSVPVVSNLSGVTAGAELTEPEYWVAQLRGCVRFAPGVSTLAESGVRRFLEIGPDAVLSALVRQCLADTPAGEAGSTVAAAARRAADEPAQLVSALAHVHAAGAAVDWTPLFAGRPRERIALPTYPFQHHRFWPRPVEAPDVWQSGLDEAGHPLLGALVRLPDAPDVVFTGRLSPAGHPWLADHAVAGVPLLPGAALVDLVLHAGAAVDCPHLAELVIEAPLVLSSTAPAEVRVVASGPEETGTRSVAVYSRVRGDAVDDPSAREWTRHAVATVAGPRDHSPADADMTNWPPAGATAVALDTAYADLAERGYEYGPAFRGLTALWRRGDEMFAEVALPESARSAAAEFGIHPALLDAALHTVLLGPAADGDAETITVPFSWANVALHATGATALRVRATAAPGADRIALTLADPAGRPVAEVEALTLRPLPVETLRAEHGPATGVGYELDWVAIPQPEGAATAADSWTPAADGENVTIAGRDMTVVRLDTGTAAADLPAAVRELVTGSAARIQRLLAADRLLVVVTRRAVAVHPGEPVDLSAAAALGLLRTAQSEYPDRIRLVDIDDRDDYRAWVATASAAEPQLAVRRGTAYAPRLRRGRAQTLAIAPGGTAPWALDLLGKGTLTPDNFGLEVDARVSEPLAAGQVRVSMRAIGLNFRDVLIALGTYPDTTGRIGGEGAGIVLEVAPDVTEFAPGDRVFGLIPGVGSVCVTDRRLLAPMPRGWSFAQAAAVPIVYATAYYALVDLAAAQPGETLLLHAATGGVGMAAVQLARHLGLRLLVTASEPKWPVLRDMGFDDAQIGDSRTLDFERKFLEFTGGRGADVVLDSLAGEFVDASLRLLPRGGRFVEMGMIDRRDPAEVAAAHPGVRYHSFMLMGVAPDRLRDILTALAELFEAGSLTPGPPTSWDLRRAPDAYRYLSQAQHIGKNVLTVPTPLRPDGTVLITGGTGGLGAVAARHLITEHGVRRLVLASRRGPDTPGAAALTAELTALGAHVDVVACDAADRDALEALLAAIPARHPLTGVVHAAGVLADGLLATMTPEQIATVLRPKVDAAWNLHEATANLDLSVFVLYSSIAGVIGNPGQANYAAANVFLDALAHHRQLSGLPATSVVWGPWAQSSGMTGDLGATDLARLRRQGLLPLGDEDGMELFDAALASGGSAAVAVRIDRTALAAAGPDELRPVLRGLVRPGRRRAGTAPGEPSNPVVRLSGLSTEEQDLVLLDTIAVQAAAVLGHDSADAIAPGTPFADIGFDSLGVMEFRNRLKSALGMPVPATAMFDYPTPAELAGFLRREIAPVDRPAERIAAELESFAGSLAAADLSPAERSDLAGRLSALLRELDGETDAGGGLSALDTEDDRELFDFIDQL</sequence>
<dbReference type="InterPro" id="IPR016039">
    <property type="entry name" value="Thiolase-like"/>
</dbReference>
<dbReference type="InterPro" id="IPR016036">
    <property type="entry name" value="Malonyl_transacylase_ACP-bd"/>
</dbReference>
<dbReference type="EMBL" id="AP023396">
    <property type="protein sequence ID" value="BCK55304.1"/>
    <property type="molecule type" value="Genomic_DNA"/>
</dbReference>
<feature type="domain" description="PKS/mFAS DH" evidence="12">
    <location>
        <begin position="3685"/>
        <end position="3969"/>
    </location>
</feature>
<dbReference type="Pfam" id="PF00698">
    <property type="entry name" value="Acyl_transf_1"/>
    <property type="match status" value="3"/>
</dbReference>
<dbReference type="SUPFAM" id="SSF55048">
    <property type="entry name" value="Probable ACP-binding domain of malonyl-CoA ACP transacylase"/>
    <property type="match status" value="3"/>
</dbReference>
<dbReference type="InterPro" id="IPR001227">
    <property type="entry name" value="Ac_transferase_dom_sf"/>
</dbReference>
<keyword evidence="8" id="KW-0012">Acyltransferase</keyword>
<evidence type="ECO:0000256" key="4">
    <source>
        <dbReference type="ARBA" id="ARBA00022679"/>
    </source>
</evidence>
<dbReference type="GO" id="GO:0071770">
    <property type="term" value="P:DIM/DIP cell wall layer assembly"/>
    <property type="evidence" value="ECO:0007669"/>
    <property type="project" value="TreeGrafter"/>
</dbReference>
<dbReference type="GO" id="GO:0006633">
    <property type="term" value="P:fatty acid biosynthetic process"/>
    <property type="evidence" value="ECO:0007669"/>
    <property type="project" value="InterPro"/>
</dbReference>
<evidence type="ECO:0000256" key="6">
    <source>
        <dbReference type="ARBA" id="ARBA00023098"/>
    </source>
</evidence>
<dbReference type="Pfam" id="PF02801">
    <property type="entry name" value="Ketoacyl-synt_C"/>
    <property type="match status" value="3"/>
</dbReference>
<evidence type="ECO:0000259" key="11">
    <source>
        <dbReference type="PROSITE" id="PS52004"/>
    </source>
</evidence>
<dbReference type="SMART" id="SM01294">
    <property type="entry name" value="PKS_PP_betabranch"/>
    <property type="match status" value="2"/>
</dbReference>
<name>A0A7G1KPY2_9NOCA</name>
<dbReference type="SUPFAM" id="SSF52151">
    <property type="entry name" value="FabD/lysophospholipase-like"/>
    <property type="match status" value="3"/>
</dbReference>
<dbReference type="PROSITE" id="PS52019">
    <property type="entry name" value="PKS_MFAS_DH"/>
    <property type="match status" value="2"/>
</dbReference>
<dbReference type="GO" id="GO:0004315">
    <property type="term" value="F:3-oxoacyl-[acyl-carrier-protein] synthase activity"/>
    <property type="evidence" value="ECO:0007669"/>
    <property type="project" value="InterPro"/>
</dbReference>
<dbReference type="PANTHER" id="PTHR43775:SF51">
    <property type="entry name" value="INACTIVE PHENOLPHTHIOCEROL SYNTHESIS POLYKETIDE SYNTHASE TYPE I PKS1-RELATED"/>
    <property type="match status" value="1"/>
</dbReference>
<dbReference type="PROSITE" id="PS00606">
    <property type="entry name" value="KS3_1"/>
    <property type="match status" value="2"/>
</dbReference>
<gene>
    <name evidence="13" type="ORF">NWFMUON74_30760</name>
</gene>
<feature type="region of interest" description="N-terminal hotdog fold" evidence="9">
    <location>
        <begin position="1903"/>
        <end position="2025"/>
    </location>
</feature>
<dbReference type="SMART" id="SM00826">
    <property type="entry name" value="PKS_DH"/>
    <property type="match status" value="2"/>
</dbReference>
<dbReference type="CDD" id="cd05195">
    <property type="entry name" value="enoyl_red"/>
    <property type="match status" value="1"/>
</dbReference>
<protein>
    <submittedName>
        <fullName evidence="13">Polyketide synthase</fullName>
    </submittedName>
</protein>
<evidence type="ECO:0000259" key="12">
    <source>
        <dbReference type="PROSITE" id="PS52019"/>
    </source>
</evidence>
<accession>A0A7G1KPY2</accession>
<proteinExistence type="predicted"/>
<dbReference type="SMART" id="SM00822">
    <property type="entry name" value="PKS_KR"/>
    <property type="match status" value="2"/>
</dbReference>
<dbReference type="Gene3D" id="3.40.50.11460">
    <property type="match status" value="1"/>
</dbReference>
<dbReference type="FunFam" id="1.10.1200.10:FF:000007">
    <property type="entry name" value="Probable polyketide synthase pks17"/>
    <property type="match status" value="1"/>
</dbReference>
<feature type="active site" description="Proton acceptor; for dehydratase activity" evidence="9">
    <location>
        <position position="3717"/>
    </location>
</feature>
<dbReference type="InterPro" id="IPR014043">
    <property type="entry name" value="Acyl_transferase_dom"/>
</dbReference>
<dbReference type="InterPro" id="IPR013968">
    <property type="entry name" value="PKS_KR"/>
</dbReference>
<dbReference type="Pfam" id="PF14765">
    <property type="entry name" value="PS-DH"/>
    <property type="match status" value="2"/>
</dbReference>
<dbReference type="InterPro" id="IPR050091">
    <property type="entry name" value="PKS_NRPS_Biosynth_Enz"/>
</dbReference>
<dbReference type="Gene3D" id="3.40.366.10">
    <property type="entry name" value="Malonyl-Coenzyme A Acyl Carrier Protein, domain 2"/>
    <property type="match status" value="3"/>
</dbReference>
<dbReference type="Pfam" id="PF08659">
    <property type="entry name" value="KR"/>
    <property type="match status" value="2"/>
</dbReference>
<feature type="active site" description="Proton donor; for dehydratase activity" evidence="9">
    <location>
        <position position="2104"/>
    </location>
</feature>
<feature type="domain" description="Carrier" evidence="10">
    <location>
        <begin position="924"/>
        <end position="999"/>
    </location>
</feature>
<dbReference type="InterPro" id="IPR014031">
    <property type="entry name" value="Ketoacyl_synth_C"/>
</dbReference>
<dbReference type="SUPFAM" id="SSF47336">
    <property type="entry name" value="ACP-like"/>
    <property type="match status" value="3"/>
</dbReference>
<evidence type="ECO:0000256" key="9">
    <source>
        <dbReference type="PROSITE-ProRule" id="PRU01363"/>
    </source>
</evidence>
<evidence type="ECO:0000256" key="1">
    <source>
        <dbReference type="ARBA" id="ARBA00005189"/>
    </source>
</evidence>
<dbReference type="InterPro" id="IPR032821">
    <property type="entry name" value="PKS_assoc"/>
</dbReference>